<reference evidence="7" key="1">
    <citation type="submission" date="2017-06" db="EMBL/GenBank/DDBJ databases">
        <title>Herbaspirillum phytohormonus sp. nov., isolated from the root nodule of Robinia pseudoacacia in lead-zinc mine.</title>
        <authorList>
            <person name="Fan M."/>
            <person name="Lin Y."/>
        </authorList>
    </citation>
    <scope>NUCLEOTIDE SEQUENCE [LARGE SCALE GENOMIC DNA]</scope>
    <source>
        <strain evidence="7">SC-089</strain>
    </source>
</reference>
<dbReference type="AlphaFoldDB" id="A0A225M925"/>
<gene>
    <name evidence="6" type="ORF">CEY11_17150</name>
</gene>
<dbReference type="PROSITE" id="PS50931">
    <property type="entry name" value="HTH_LYSR"/>
    <property type="match status" value="1"/>
</dbReference>
<dbReference type="InterPro" id="IPR000847">
    <property type="entry name" value="LysR_HTH_N"/>
</dbReference>
<dbReference type="GO" id="GO:0003677">
    <property type="term" value="F:DNA binding"/>
    <property type="evidence" value="ECO:0007669"/>
    <property type="project" value="UniProtKB-KW"/>
</dbReference>
<proteinExistence type="inferred from homology"/>
<evidence type="ECO:0000256" key="3">
    <source>
        <dbReference type="ARBA" id="ARBA00023125"/>
    </source>
</evidence>
<organism evidence="6 7">
    <name type="scientific">Candidimonas nitroreducens</name>
    <dbReference type="NCBI Taxonomy" id="683354"/>
    <lineage>
        <taxon>Bacteria</taxon>
        <taxon>Pseudomonadati</taxon>
        <taxon>Pseudomonadota</taxon>
        <taxon>Betaproteobacteria</taxon>
        <taxon>Burkholderiales</taxon>
        <taxon>Alcaligenaceae</taxon>
        <taxon>Candidimonas</taxon>
    </lineage>
</organism>
<dbReference type="FunFam" id="1.10.10.10:FF:000001">
    <property type="entry name" value="LysR family transcriptional regulator"/>
    <property type="match status" value="1"/>
</dbReference>
<dbReference type="PANTHER" id="PTHR30419">
    <property type="entry name" value="HTH-TYPE TRANSCRIPTIONAL REGULATOR YBHD"/>
    <property type="match status" value="1"/>
</dbReference>
<sequence>MDLKQIDYFIVVCEQRSFSRAVDILEVSQPSVSRRVQALEQELGQHLLRRTGRGVEPTEAGLRFLNHARALQRLAAHARQDLRNFRSPDRGKLRLGLPPRVARRLTPLIVQAFRAQAPGSSISIAEGLSADMRGWLIKGRIDLALLYDPLPAATLSCETLYREDMVVAYARTLRPAPPRRIAARDLGRYPLVLPSRPNSIRMLVEDACTDLDVALQIVAEVDVVQTAVQTVAYDRICTIIPRSALHDIPQHRALACSTIHDPAIRNNLVLATPIHGQERQLTETAAHILRGIDMAKCMV</sequence>
<dbReference type="InterPro" id="IPR005119">
    <property type="entry name" value="LysR_subst-bd"/>
</dbReference>
<protein>
    <submittedName>
        <fullName evidence="6">LysR family transcriptional regulator</fullName>
    </submittedName>
</protein>
<dbReference type="InterPro" id="IPR050950">
    <property type="entry name" value="HTH-type_LysR_regulators"/>
</dbReference>
<dbReference type="OrthoDB" id="8587114at2"/>
<dbReference type="SUPFAM" id="SSF53850">
    <property type="entry name" value="Periplasmic binding protein-like II"/>
    <property type="match status" value="1"/>
</dbReference>
<keyword evidence="3" id="KW-0238">DNA-binding</keyword>
<dbReference type="Proteomes" id="UP000214603">
    <property type="component" value="Unassembled WGS sequence"/>
</dbReference>
<keyword evidence="4" id="KW-0804">Transcription</keyword>
<evidence type="ECO:0000313" key="7">
    <source>
        <dbReference type="Proteomes" id="UP000214603"/>
    </source>
</evidence>
<evidence type="ECO:0000256" key="4">
    <source>
        <dbReference type="ARBA" id="ARBA00023163"/>
    </source>
</evidence>
<dbReference type="Pfam" id="PF00126">
    <property type="entry name" value="HTH_1"/>
    <property type="match status" value="1"/>
</dbReference>
<keyword evidence="2" id="KW-0805">Transcription regulation</keyword>
<dbReference type="EMBL" id="NJIH01000009">
    <property type="protein sequence ID" value="OWT57616.1"/>
    <property type="molecule type" value="Genomic_DNA"/>
</dbReference>
<accession>A0A225M925</accession>
<evidence type="ECO:0000256" key="2">
    <source>
        <dbReference type="ARBA" id="ARBA00023015"/>
    </source>
</evidence>
<dbReference type="InterPro" id="IPR036390">
    <property type="entry name" value="WH_DNA-bd_sf"/>
</dbReference>
<dbReference type="Gene3D" id="1.10.10.10">
    <property type="entry name" value="Winged helix-like DNA-binding domain superfamily/Winged helix DNA-binding domain"/>
    <property type="match status" value="1"/>
</dbReference>
<feature type="domain" description="HTH lysR-type" evidence="5">
    <location>
        <begin position="1"/>
        <end position="58"/>
    </location>
</feature>
<dbReference type="Gene3D" id="3.40.190.290">
    <property type="match status" value="1"/>
</dbReference>
<evidence type="ECO:0000256" key="1">
    <source>
        <dbReference type="ARBA" id="ARBA00009437"/>
    </source>
</evidence>
<dbReference type="PRINTS" id="PR00039">
    <property type="entry name" value="HTHLYSR"/>
</dbReference>
<dbReference type="GO" id="GO:0005829">
    <property type="term" value="C:cytosol"/>
    <property type="evidence" value="ECO:0007669"/>
    <property type="project" value="TreeGrafter"/>
</dbReference>
<dbReference type="GO" id="GO:0003700">
    <property type="term" value="F:DNA-binding transcription factor activity"/>
    <property type="evidence" value="ECO:0007669"/>
    <property type="project" value="InterPro"/>
</dbReference>
<evidence type="ECO:0000313" key="6">
    <source>
        <dbReference type="EMBL" id="OWT57616.1"/>
    </source>
</evidence>
<comment type="caution">
    <text evidence="6">The sequence shown here is derived from an EMBL/GenBank/DDBJ whole genome shotgun (WGS) entry which is preliminary data.</text>
</comment>
<dbReference type="Pfam" id="PF03466">
    <property type="entry name" value="LysR_substrate"/>
    <property type="match status" value="1"/>
</dbReference>
<keyword evidence="7" id="KW-1185">Reference proteome</keyword>
<comment type="similarity">
    <text evidence="1">Belongs to the LysR transcriptional regulatory family.</text>
</comment>
<evidence type="ECO:0000259" key="5">
    <source>
        <dbReference type="PROSITE" id="PS50931"/>
    </source>
</evidence>
<dbReference type="InterPro" id="IPR036388">
    <property type="entry name" value="WH-like_DNA-bd_sf"/>
</dbReference>
<name>A0A225M925_9BURK</name>
<dbReference type="SUPFAM" id="SSF46785">
    <property type="entry name" value="Winged helix' DNA-binding domain"/>
    <property type="match status" value="1"/>
</dbReference>
<dbReference type="RefSeq" id="WP_088604621.1">
    <property type="nucleotide sequence ID" value="NZ_NJIH01000009.1"/>
</dbReference>